<dbReference type="Proteomes" id="UP001054837">
    <property type="component" value="Unassembled WGS sequence"/>
</dbReference>
<reference evidence="1 2" key="1">
    <citation type="submission" date="2021-06" db="EMBL/GenBank/DDBJ databases">
        <title>Caerostris darwini draft genome.</title>
        <authorList>
            <person name="Kono N."/>
            <person name="Arakawa K."/>
        </authorList>
    </citation>
    <scope>NUCLEOTIDE SEQUENCE [LARGE SCALE GENOMIC DNA]</scope>
</reference>
<sequence>METKCEYYASVKHFAYALFVYYRGEDEAYKAILDWLDYEECLTLIRVGKTLMKMDDIYGKIFRCYLEKWKEDRVLHSKKDFAKFLIERSSHFCRSPSFFNFLLVCLFMCHLLKSQPQCLLLIQVVAKCLMMVFKERYDNFFKANGGLIGMRKYFDQIKHEDMRYFIYRHANSKNKKTSQFPFSDSTKVSASSAFIVSASSYHDVLHGLLLVITSITNHYYRCLHMIARFFKYFGECFLEILYP</sequence>
<organism evidence="1 2">
    <name type="scientific">Caerostris darwini</name>
    <dbReference type="NCBI Taxonomy" id="1538125"/>
    <lineage>
        <taxon>Eukaryota</taxon>
        <taxon>Metazoa</taxon>
        <taxon>Ecdysozoa</taxon>
        <taxon>Arthropoda</taxon>
        <taxon>Chelicerata</taxon>
        <taxon>Arachnida</taxon>
        <taxon>Araneae</taxon>
        <taxon>Araneomorphae</taxon>
        <taxon>Entelegynae</taxon>
        <taxon>Araneoidea</taxon>
        <taxon>Araneidae</taxon>
        <taxon>Caerostris</taxon>
    </lineage>
</organism>
<protein>
    <submittedName>
        <fullName evidence="1">Uncharacterized protein</fullName>
    </submittedName>
</protein>
<comment type="caution">
    <text evidence="1">The sequence shown here is derived from an EMBL/GenBank/DDBJ whole genome shotgun (WGS) entry which is preliminary data.</text>
</comment>
<evidence type="ECO:0000313" key="1">
    <source>
        <dbReference type="EMBL" id="GIY68019.1"/>
    </source>
</evidence>
<gene>
    <name evidence="1" type="ORF">CDAR_618991</name>
</gene>
<name>A0AAV4VDD2_9ARAC</name>
<dbReference type="AlphaFoldDB" id="A0AAV4VDD2"/>
<proteinExistence type="predicted"/>
<accession>A0AAV4VDD2</accession>
<dbReference type="EMBL" id="BPLQ01012811">
    <property type="protein sequence ID" value="GIY68019.1"/>
    <property type="molecule type" value="Genomic_DNA"/>
</dbReference>
<evidence type="ECO:0000313" key="2">
    <source>
        <dbReference type="Proteomes" id="UP001054837"/>
    </source>
</evidence>
<keyword evidence="2" id="KW-1185">Reference proteome</keyword>